<dbReference type="KEGG" id="muc:MuYL_4876"/>
<proteinExistence type="predicted"/>
<organism evidence="1 2">
    <name type="scientific">Mucilaginibacter xinganensis</name>
    <dbReference type="NCBI Taxonomy" id="1234841"/>
    <lineage>
        <taxon>Bacteria</taxon>
        <taxon>Pseudomonadati</taxon>
        <taxon>Bacteroidota</taxon>
        <taxon>Sphingobacteriia</taxon>
        <taxon>Sphingobacteriales</taxon>
        <taxon>Sphingobacteriaceae</taxon>
        <taxon>Mucilaginibacter</taxon>
    </lineage>
</organism>
<reference evidence="1 2" key="1">
    <citation type="submission" date="2017-08" db="EMBL/GenBank/DDBJ databases">
        <title>Complete genome sequence of Mucilaginibacter sp. strain BJC16-A31.</title>
        <authorList>
            <consortium name="Henan University of Science and Technology"/>
            <person name="You X."/>
        </authorList>
    </citation>
    <scope>NUCLEOTIDE SEQUENCE [LARGE SCALE GENOMIC DNA]</scope>
    <source>
        <strain evidence="1 2">BJC16-A31</strain>
    </source>
</reference>
<evidence type="ECO:0000313" key="2">
    <source>
        <dbReference type="Proteomes" id="UP000215002"/>
    </source>
</evidence>
<dbReference type="Proteomes" id="UP000215002">
    <property type="component" value="Chromosome"/>
</dbReference>
<protein>
    <recommendedName>
        <fullName evidence="3">Glycosyl transferase</fullName>
    </recommendedName>
</protein>
<evidence type="ECO:0008006" key="3">
    <source>
        <dbReference type="Google" id="ProtNLM"/>
    </source>
</evidence>
<accession>A0A223P3P2</accession>
<gene>
    <name evidence="1" type="ORF">MuYL_4876</name>
</gene>
<dbReference type="EMBL" id="CP022743">
    <property type="protein sequence ID" value="ASU36759.1"/>
    <property type="molecule type" value="Genomic_DNA"/>
</dbReference>
<dbReference type="RefSeq" id="WP_211710206.1">
    <property type="nucleotide sequence ID" value="NZ_CP022743.1"/>
</dbReference>
<name>A0A223P3P2_9SPHI</name>
<dbReference type="AlphaFoldDB" id="A0A223P3P2"/>
<evidence type="ECO:0000313" key="1">
    <source>
        <dbReference type="EMBL" id="ASU36759.1"/>
    </source>
</evidence>
<sequence>MTTPIPIPTFIINLTSRPDRKKHILNEFAGRDEFAIQVIEPVVHQYPVISLWNTIKHVVLNAIDNKDDYILVCEDDHAFGTQYSAEALRDAIAEANELQADVLSGGISSLKGGLQMSEKLFWMEEFSGTQFIIIFRRFFQKIADADFNESDTADYKIASLTDNKYFSFPFFSTQKSFGYSDVTPRNNTQVQVENLFRDTEINVHILKDVAAFYKLRNEELLHMAPVELPENISIPTYVINLPERTERKTHIIEQFKGRPEFDVTIVEACKHEIGAVGLWQSFRKVVQMAIDSDDDVIIICEDDHCFTADYSRDYLLKNILEAHRQDAEYMSGGTSYFNFAIPVSSNRFWVDTCLATQFVVLYKKTFESVLREPFDDNVVADILLSRIISNKMILSPSVSFQQNFGYSDVSAIHNKNANLVDEMFSKCNTRLAKLKKTMKKRRLGDKNNG</sequence>
<keyword evidence="2" id="KW-1185">Reference proteome</keyword>